<proteinExistence type="predicted"/>
<feature type="transmembrane region" description="Helical" evidence="2">
    <location>
        <begin position="56"/>
        <end position="81"/>
    </location>
</feature>
<dbReference type="EMBL" id="CABPSC010000017">
    <property type="protein sequence ID" value="VVE34143.1"/>
    <property type="molecule type" value="Genomic_DNA"/>
</dbReference>
<dbReference type="Proteomes" id="UP000367825">
    <property type="component" value="Unassembled WGS sequence"/>
</dbReference>
<protein>
    <submittedName>
        <fullName evidence="3">Transmembrane protein</fullName>
    </submittedName>
</protein>
<dbReference type="AlphaFoldDB" id="A0A5E4XCZ0"/>
<name>A0A5E4XCZ0_9BURK</name>
<dbReference type="Pfam" id="PF16074">
    <property type="entry name" value="PilW"/>
    <property type="match status" value="1"/>
</dbReference>
<gene>
    <name evidence="3" type="ORF">PNO31109_03793</name>
</gene>
<dbReference type="InterPro" id="IPR032092">
    <property type="entry name" value="PilW"/>
</dbReference>
<keyword evidence="2" id="KW-0472">Membrane</keyword>
<accession>A0A5E4XCZ0</accession>
<keyword evidence="2" id="KW-1133">Transmembrane helix</keyword>
<evidence type="ECO:0000256" key="1">
    <source>
        <dbReference type="SAM" id="MobiDB-lite"/>
    </source>
</evidence>
<sequence>MVSVIQMLAGSAPVLDAAGRKAAPPARENPGGRASPRFPMPPVPAMPRRRRTAGFTLLECVVAMPLGLLIVMAATAVYLAGLRFWRTQAERYDVNERAVFALTQLSRAVAMAGYRNWDPIEGGVAPPEGGRREWPSIRASAECAGTVENCPRRGWQGSSLLEVQYHGAGFIKGNGAVQNCAGHRAIGIARTSERHRSHFYVDKGEDGVPSLFCRYGDERTLPPRLHPAQVLVGGVEAMYVRLGFRSGASDALRWTDPVKSARGKPPVAPRGEGGWENVAAVAISLVMRGAPRRGGNVRAVRVVEVFDASSGGRTFRQMNGAGDVHLHVFNVVIPRRNDGGIGEAAAWLASSW</sequence>
<dbReference type="GO" id="GO:0043683">
    <property type="term" value="P:type IV pilus assembly"/>
    <property type="evidence" value="ECO:0007669"/>
    <property type="project" value="InterPro"/>
</dbReference>
<reference evidence="3 4" key="1">
    <citation type="submission" date="2019-08" db="EMBL/GenBank/DDBJ databases">
        <authorList>
            <person name="Peeters C."/>
        </authorList>
    </citation>
    <scope>NUCLEOTIDE SEQUENCE [LARGE SCALE GENOMIC DNA]</scope>
    <source>
        <strain evidence="3 4">LMG 31109</strain>
    </source>
</reference>
<feature type="region of interest" description="Disordered" evidence="1">
    <location>
        <begin position="19"/>
        <end position="45"/>
    </location>
</feature>
<keyword evidence="4" id="KW-1185">Reference proteome</keyword>
<evidence type="ECO:0000313" key="4">
    <source>
        <dbReference type="Proteomes" id="UP000367825"/>
    </source>
</evidence>
<organism evidence="3 4">
    <name type="scientific">Pandoraea nosoerga</name>
    <dbReference type="NCBI Taxonomy" id="2508296"/>
    <lineage>
        <taxon>Bacteria</taxon>
        <taxon>Pseudomonadati</taxon>
        <taxon>Pseudomonadota</taxon>
        <taxon>Betaproteobacteria</taxon>
        <taxon>Burkholderiales</taxon>
        <taxon>Burkholderiaceae</taxon>
        <taxon>Pandoraea</taxon>
    </lineage>
</organism>
<keyword evidence="2 3" id="KW-0812">Transmembrane</keyword>
<evidence type="ECO:0000313" key="3">
    <source>
        <dbReference type="EMBL" id="VVE34143.1"/>
    </source>
</evidence>
<evidence type="ECO:0000256" key="2">
    <source>
        <dbReference type="SAM" id="Phobius"/>
    </source>
</evidence>